<gene>
    <name evidence="2" type="ORF">EV203_101145</name>
</gene>
<dbReference type="PROSITE" id="PS51186">
    <property type="entry name" value="GNAT"/>
    <property type="match status" value="1"/>
</dbReference>
<dbReference type="InterPro" id="IPR000182">
    <property type="entry name" value="GNAT_dom"/>
</dbReference>
<evidence type="ECO:0000313" key="2">
    <source>
        <dbReference type="EMBL" id="TCO68675.1"/>
    </source>
</evidence>
<proteinExistence type="predicted"/>
<dbReference type="Gene3D" id="3.40.630.30">
    <property type="match status" value="1"/>
</dbReference>
<dbReference type="RefSeq" id="WP_243700543.1">
    <property type="nucleotide sequence ID" value="NZ_SLWU01000001.1"/>
</dbReference>
<dbReference type="Proteomes" id="UP000294886">
    <property type="component" value="Unassembled WGS sequence"/>
</dbReference>
<dbReference type="EMBL" id="SLWU01000001">
    <property type="protein sequence ID" value="TCO68675.1"/>
    <property type="molecule type" value="Genomic_DNA"/>
</dbReference>
<sequence length="142" mass="16854">MSRDYVDEILQLWNKEIGNKFPMRKQLLLQNTFENVNVFLEGSWIALEEKTGKVVGCIVSRVWKENLDCIKENKSIGHIHFLLIDSEYRKKGIRTQILLKTEDALKKKEIKTIILGQDPWHYFPGISLEFKETQEWFKKKDI</sequence>
<organism evidence="2 3">
    <name type="scientific">Caldanaerobacter subterraneus</name>
    <dbReference type="NCBI Taxonomy" id="911092"/>
    <lineage>
        <taxon>Bacteria</taxon>
        <taxon>Bacillati</taxon>
        <taxon>Bacillota</taxon>
        <taxon>Clostridia</taxon>
        <taxon>Thermoanaerobacterales</taxon>
        <taxon>Thermoanaerobacteraceae</taxon>
        <taxon>Caldanaerobacter</taxon>
    </lineage>
</organism>
<dbReference type="Pfam" id="PF00583">
    <property type="entry name" value="Acetyltransf_1"/>
    <property type="match status" value="1"/>
</dbReference>
<comment type="caution">
    <text evidence="2">The sequence shown here is derived from an EMBL/GenBank/DDBJ whole genome shotgun (WGS) entry which is preliminary data.</text>
</comment>
<dbReference type="CDD" id="cd04301">
    <property type="entry name" value="NAT_SF"/>
    <property type="match status" value="1"/>
</dbReference>
<dbReference type="GO" id="GO:0016747">
    <property type="term" value="F:acyltransferase activity, transferring groups other than amino-acyl groups"/>
    <property type="evidence" value="ECO:0007669"/>
    <property type="project" value="InterPro"/>
</dbReference>
<evidence type="ECO:0000313" key="3">
    <source>
        <dbReference type="Proteomes" id="UP000294886"/>
    </source>
</evidence>
<feature type="domain" description="N-acetyltransferase" evidence="1">
    <location>
        <begin position="1"/>
        <end position="142"/>
    </location>
</feature>
<reference evidence="2 3" key="1">
    <citation type="submission" date="2019-03" db="EMBL/GenBank/DDBJ databases">
        <title>Genomic Encyclopedia of Type Strains, Phase IV (KMG-IV): sequencing the most valuable type-strain genomes for metagenomic binning, comparative biology and taxonomic classification.</title>
        <authorList>
            <person name="Goeker M."/>
        </authorList>
    </citation>
    <scope>NUCLEOTIDE SEQUENCE [LARGE SCALE GENOMIC DNA]</scope>
    <source>
        <strain evidence="2 3">DSM 13054</strain>
    </source>
</reference>
<keyword evidence="2" id="KW-0808">Transferase</keyword>
<evidence type="ECO:0000259" key="1">
    <source>
        <dbReference type="PROSITE" id="PS51186"/>
    </source>
</evidence>
<accession>A0A4R2KPY7</accession>
<protein>
    <submittedName>
        <fullName evidence="2">Acetyltransferase (GNAT) family protein</fullName>
    </submittedName>
</protein>
<name>A0A4R2KPY7_9THEO</name>
<dbReference type="InterPro" id="IPR016181">
    <property type="entry name" value="Acyl_CoA_acyltransferase"/>
</dbReference>
<dbReference type="SUPFAM" id="SSF55729">
    <property type="entry name" value="Acyl-CoA N-acyltransferases (Nat)"/>
    <property type="match status" value="1"/>
</dbReference>
<dbReference type="AlphaFoldDB" id="A0A4R2KPY7"/>